<evidence type="ECO:0000313" key="10">
    <source>
        <dbReference type="Proteomes" id="UP000237271"/>
    </source>
</evidence>
<sequence length="118" mass="13709">YKPYDRKIQPVENLIVALGALGEGYHNYHHKYPSDYATSEWGILSGQFNPTKAFIDFMAMIGQAYDLKRSRTAARTRERVAKQVSEDRLKRGMTPAMSWWDRQLSQLFFGKSEAQIFQ</sequence>
<evidence type="ECO:0000256" key="8">
    <source>
        <dbReference type="ARBA" id="ARBA00023136"/>
    </source>
</evidence>
<accession>A0A2P4XH66</accession>
<evidence type="ECO:0000256" key="2">
    <source>
        <dbReference type="ARBA" id="ARBA00009295"/>
    </source>
</evidence>
<keyword evidence="5" id="KW-1133">Transmembrane helix</keyword>
<evidence type="ECO:0000313" key="9">
    <source>
        <dbReference type="EMBL" id="POM64892.1"/>
    </source>
</evidence>
<dbReference type="Proteomes" id="UP000237271">
    <property type="component" value="Unassembled WGS sequence"/>
</dbReference>
<evidence type="ECO:0000256" key="5">
    <source>
        <dbReference type="ARBA" id="ARBA00022989"/>
    </source>
</evidence>
<evidence type="ECO:0000256" key="7">
    <source>
        <dbReference type="ARBA" id="ARBA00023098"/>
    </source>
</evidence>
<evidence type="ECO:0000256" key="4">
    <source>
        <dbReference type="ARBA" id="ARBA00022832"/>
    </source>
</evidence>
<reference evidence="9 10" key="1">
    <citation type="journal article" date="2017" name="Genome Biol. Evol.">
        <title>Phytophthora megakarya and P. palmivora, closely related causal agents of cacao black pod rot, underwent increases in genome sizes and gene numbers by different mechanisms.</title>
        <authorList>
            <person name="Ali S.S."/>
            <person name="Shao J."/>
            <person name="Lary D.J."/>
            <person name="Kronmiller B."/>
            <person name="Shen D."/>
            <person name="Strem M.D."/>
            <person name="Amoako-Attah I."/>
            <person name="Akrofi A.Y."/>
            <person name="Begoude B.A."/>
            <person name="Ten Hoopen G.M."/>
            <person name="Coulibaly K."/>
            <person name="Kebe B.I."/>
            <person name="Melnick R.L."/>
            <person name="Guiltinan M.J."/>
            <person name="Tyler B.M."/>
            <person name="Meinhardt L.W."/>
            <person name="Bailey B.A."/>
        </authorList>
    </citation>
    <scope>NUCLEOTIDE SEQUENCE [LARGE SCALE GENOMIC DNA]</scope>
    <source>
        <strain evidence="10">sbr112.9</strain>
    </source>
</reference>
<keyword evidence="10" id="KW-1185">Reference proteome</keyword>
<dbReference type="GO" id="GO:0005789">
    <property type="term" value="C:endoplasmic reticulum membrane"/>
    <property type="evidence" value="ECO:0007669"/>
    <property type="project" value="TreeGrafter"/>
</dbReference>
<dbReference type="PANTHER" id="PTHR11351:SF101">
    <property type="entry name" value="FATTY ACID DESATURASE DOMAIN-CONTAINING PROTEIN"/>
    <property type="match status" value="1"/>
</dbReference>
<protein>
    <submittedName>
        <fullName evidence="9">Acyl-CoA desaturase 1</fullName>
    </submittedName>
</protein>
<dbReference type="OrthoDB" id="10260134at2759"/>
<feature type="non-terminal residue" evidence="9">
    <location>
        <position position="1"/>
    </location>
</feature>
<comment type="caution">
    <text evidence="9">The sequence shown here is derived from an EMBL/GenBank/DDBJ whole genome shotgun (WGS) entry which is preliminary data.</text>
</comment>
<organism evidence="9 10">
    <name type="scientific">Phytophthora palmivora</name>
    <dbReference type="NCBI Taxonomy" id="4796"/>
    <lineage>
        <taxon>Eukaryota</taxon>
        <taxon>Sar</taxon>
        <taxon>Stramenopiles</taxon>
        <taxon>Oomycota</taxon>
        <taxon>Peronosporomycetes</taxon>
        <taxon>Peronosporales</taxon>
        <taxon>Peronosporaceae</taxon>
        <taxon>Phytophthora</taxon>
    </lineage>
</organism>
<evidence type="ECO:0000256" key="3">
    <source>
        <dbReference type="ARBA" id="ARBA00022692"/>
    </source>
</evidence>
<comment type="similarity">
    <text evidence="2">Belongs to the fatty acid desaturase type 1 family.</text>
</comment>
<comment type="subcellular location">
    <subcellularLocation>
        <location evidence="1">Membrane</location>
        <topology evidence="1">Multi-pass membrane protein</topology>
    </subcellularLocation>
</comment>
<keyword evidence="4" id="KW-0276">Fatty acid metabolism</keyword>
<gene>
    <name evidence="9" type="ORF">PHPALM_19515</name>
</gene>
<name>A0A2P4XH66_9STRA</name>
<dbReference type="AlphaFoldDB" id="A0A2P4XH66"/>
<keyword evidence="6" id="KW-0560">Oxidoreductase</keyword>
<keyword evidence="3" id="KW-0812">Transmembrane</keyword>
<keyword evidence="8" id="KW-0472">Membrane</keyword>
<evidence type="ECO:0000256" key="6">
    <source>
        <dbReference type="ARBA" id="ARBA00023002"/>
    </source>
</evidence>
<proteinExistence type="inferred from homology"/>
<evidence type="ECO:0000256" key="1">
    <source>
        <dbReference type="ARBA" id="ARBA00004141"/>
    </source>
</evidence>
<dbReference type="EMBL" id="NCKW01010971">
    <property type="protein sequence ID" value="POM64892.1"/>
    <property type="molecule type" value="Genomic_DNA"/>
</dbReference>
<dbReference type="GO" id="GO:0005506">
    <property type="term" value="F:iron ion binding"/>
    <property type="evidence" value="ECO:0007669"/>
    <property type="project" value="TreeGrafter"/>
</dbReference>
<dbReference type="GO" id="GO:0004768">
    <property type="term" value="F:stearoyl-CoA 9-desaturase activity"/>
    <property type="evidence" value="ECO:0007669"/>
    <property type="project" value="TreeGrafter"/>
</dbReference>
<dbReference type="InterPro" id="IPR015876">
    <property type="entry name" value="Acyl-CoA_DS"/>
</dbReference>
<dbReference type="PANTHER" id="PTHR11351">
    <property type="entry name" value="ACYL-COA DESATURASE"/>
    <property type="match status" value="1"/>
</dbReference>
<keyword evidence="7" id="KW-0443">Lipid metabolism</keyword>
<dbReference type="GO" id="GO:0006636">
    <property type="term" value="P:unsaturated fatty acid biosynthetic process"/>
    <property type="evidence" value="ECO:0007669"/>
    <property type="project" value="TreeGrafter"/>
</dbReference>